<dbReference type="InterPro" id="IPR003660">
    <property type="entry name" value="HAMP_dom"/>
</dbReference>
<evidence type="ECO:0000313" key="7">
    <source>
        <dbReference type="EMBL" id="GGB53419.1"/>
    </source>
</evidence>
<proteinExistence type="inferred from homology"/>
<organism evidence="7 8">
    <name type="scientific">Tistrella bauzanensis</name>
    <dbReference type="NCBI Taxonomy" id="657419"/>
    <lineage>
        <taxon>Bacteria</taxon>
        <taxon>Pseudomonadati</taxon>
        <taxon>Pseudomonadota</taxon>
        <taxon>Alphaproteobacteria</taxon>
        <taxon>Geminicoccales</taxon>
        <taxon>Geminicoccaceae</taxon>
        <taxon>Tistrella</taxon>
    </lineage>
</organism>
<reference evidence="8" key="1">
    <citation type="journal article" date="2019" name="Int. J. Syst. Evol. Microbiol.">
        <title>The Global Catalogue of Microorganisms (GCM) 10K type strain sequencing project: providing services to taxonomists for standard genome sequencing and annotation.</title>
        <authorList>
            <consortium name="The Broad Institute Genomics Platform"/>
            <consortium name="The Broad Institute Genome Sequencing Center for Infectious Disease"/>
            <person name="Wu L."/>
            <person name="Ma J."/>
        </authorList>
    </citation>
    <scope>NUCLEOTIDE SEQUENCE [LARGE SCALE GENOMIC DNA]</scope>
    <source>
        <strain evidence="8">CGMCC 1.10188</strain>
    </source>
</reference>
<dbReference type="Gene3D" id="1.10.8.500">
    <property type="entry name" value="HAMP domain in histidine kinase"/>
    <property type="match status" value="1"/>
</dbReference>
<dbReference type="PANTHER" id="PTHR32089:SF112">
    <property type="entry name" value="LYSOZYME-LIKE PROTEIN-RELATED"/>
    <property type="match status" value="1"/>
</dbReference>
<comment type="caution">
    <text evidence="7">The sequence shown here is derived from an EMBL/GenBank/DDBJ whole genome shotgun (WGS) entry which is preliminary data.</text>
</comment>
<dbReference type="Gene3D" id="1.10.287.950">
    <property type="entry name" value="Methyl-accepting chemotaxis protein"/>
    <property type="match status" value="1"/>
</dbReference>
<gene>
    <name evidence="7" type="ORF">GCM10011505_38090</name>
</gene>
<keyword evidence="8" id="KW-1185">Reference proteome</keyword>
<evidence type="ECO:0000313" key="8">
    <source>
        <dbReference type="Proteomes" id="UP000603352"/>
    </source>
</evidence>
<dbReference type="PROSITE" id="PS50885">
    <property type="entry name" value="HAMP"/>
    <property type="match status" value="1"/>
</dbReference>
<dbReference type="RefSeq" id="WP_372402829.1">
    <property type="nucleotide sequence ID" value="NZ_CP121009.1"/>
</dbReference>
<dbReference type="Pfam" id="PF00672">
    <property type="entry name" value="HAMP"/>
    <property type="match status" value="1"/>
</dbReference>
<dbReference type="PRINTS" id="PR00260">
    <property type="entry name" value="CHEMTRNSDUCR"/>
</dbReference>
<evidence type="ECO:0000259" key="6">
    <source>
        <dbReference type="PROSITE" id="PS50885"/>
    </source>
</evidence>
<protein>
    <recommendedName>
        <fullName evidence="9">Methyl-accepting chemotaxis protein</fullName>
    </recommendedName>
</protein>
<feature type="domain" description="HAMP" evidence="6">
    <location>
        <begin position="200"/>
        <end position="253"/>
    </location>
</feature>
<feature type="domain" description="Methyl-accepting transducer" evidence="5">
    <location>
        <begin position="287"/>
        <end position="520"/>
    </location>
</feature>
<evidence type="ECO:0000256" key="2">
    <source>
        <dbReference type="ARBA" id="ARBA00029447"/>
    </source>
</evidence>
<keyword evidence="4" id="KW-0812">Transmembrane</keyword>
<keyword evidence="1 3" id="KW-0807">Transducer</keyword>
<dbReference type="SMART" id="SM00283">
    <property type="entry name" value="MA"/>
    <property type="match status" value="1"/>
</dbReference>
<evidence type="ECO:0000256" key="3">
    <source>
        <dbReference type="PROSITE-ProRule" id="PRU00284"/>
    </source>
</evidence>
<dbReference type="EMBL" id="BMDZ01000054">
    <property type="protein sequence ID" value="GGB53419.1"/>
    <property type="molecule type" value="Genomic_DNA"/>
</dbReference>
<dbReference type="InterPro" id="IPR004090">
    <property type="entry name" value="Chemotax_Me-accpt_rcpt"/>
</dbReference>
<comment type="similarity">
    <text evidence="2">Belongs to the methyl-accepting chemotaxis (MCP) protein family.</text>
</comment>
<name>A0ABQ1IVY7_9PROT</name>
<evidence type="ECO:0000256" key="4">
    <source>
        <dbReference type="SAM" id="Phobius"/>
    </source>
</evidence>
<dbReference type="SMART" id="SM00304">
    <property type="entry name" value="HAMP"/>
    <property type="match status" value="1"/>
</dbReference>
<sequence>MRSTTVFRRTRRLHVTLTLVLAALVAVVLTITGLRDAVGRADSLEAAYLRSDRTITDLLADQVSGGVQYRKAAGIEAIVQPLLERPDNRLASLAAFDADGGQIASLTDSRLAGVDLAALHGRAAEALNAGRYHDEVTAGHVLLVRPVLAGRDRRMVGSIAAAWSLDTVKAESTEAILGSALTAVVAVLVLVAGLILGLRVLLSRPLTAAVDAMRGLADGRLDTTIAGMDRRDEIGAIAHALVVFRDGMVETERLRAARDQDRAAVEAEKQAALDRLAQDFQTAMGDVVQTVTASSAQMRSTAGALSASAERARDTSSDVVASASATAANVQTVATSTGQLSSAIAEIQNRVAEGLSITGDAVTEAARSNQTVIGLVDAAARIGEVVQLISAIAEQTNLLALNATIEAARAGAAGKGFAVVASEVKSLANQTAQATAQIEAQISEIRTVAGNAAGAISGVGDTIGRISAIVGDIAGAVDRQRSATAEIVDSISRAVTGADAVSQAIGAVSREATDTGSMAHQVLDASTTLVDEGRRLNDRVNNFLGHLRAA</sequence>
<dbReference type="CDD" id="cd06225">
    <property type="entry name" value="HAMP"/>
    <property type="match status" value="1"/>
</dbReference>
<feature type="transmembrane region" description="Helical" evidence="4">
    <location>
        <begin position="175"/>
        <end position="198"/>
    </location>
</feature>
<dbReference type="Proteomes" id="UP000603352">
    <property type="component" value="Unassembled WGS sequence"/>
</dbReference>
<keyword evidence="4" id="KW-0472">Membrane</keyword>
<dbReference type="InterPro" id="IPR004089">
    <property type="entry name" value="MCPsignal_dom"/>
</dbReference>
<evidence type="ECO:0000259" key="5">
    <source>
        <dbReference type="PROSITE" id="PS50111"/>
    </source>
</evidence>
<dbReference type="PROSITE" id="PS50111">
    <property type="entry name" value="CHEMOTAXIS_TRANSDUC_2"/>
    <property type="match status" value="1"/>
</dbReference>
<accession>A0ABQ1IVY7</accession>
<dbReference type="SUPFAM" id="SSF58104">
    <property type="entry name" value="Methyl-accepting chemotaxis protein (MCP) signaling domain"/>
    <property type="match status" value="1"/>
</dbReference>
<keyword evidence="4" id="KW-1133">Transmembrane helix</keyword>
<evidence type="ECO:0008006" key="9">
    <source>
        <dbReference type="Google" id="ProtNLM"/>
    </source>
</evidence>
<dbReference type="PANTHER" id="PTHR32089">
    <property type="entry name" value="METHYL-ACCEPTING CHEMOTAXIS PROTEIN MCPB"/>
    <property type="match status" value="1"/>
</dbReference>
<evidence type="ECO:0000256" key="1">
    <source>
        <dbReference type="ARBA" id="ARBA00023224"/>
    </source>
</evidence>
<dbReference type="Pfam" id="PF00015">
    <property type="entry name" value="MCPsignal"/>
    <property type="match status" value="1"/>
</dbReference>